<proteinExistence type="predicted"/>
<evidence type="ECO:0000313" key="1">
    <source>
        <dbReference type="EMBL" id="KAK8758144.1"/>
    </source>
</evidence>
<evidence type="ECO:0000313" key="2">
    <source>
        <dbReference type="Proteomes" id="UP001321473"/>
    </source>
</evidence>
<keyword evidence="2" id="KW-1185">Reference proteome</keyword>
<protein>
    <submittedName>
        <fullName evidence="1">Uncharacterized protein</fullName>
    </submittedName>
</protein>
<dbReference type="AlphaFoldDB" id="A0AAQ4D6Q4"/>
<accession>A0AAQ4D6Q4</accession>
<comment type="caution">
    <text evidence="1">The sequence shown here is derived from an EMBL/GenBank/DDBJ whole genome shotgun (WGS) entry which is preliminary data.</text>
</comment>
<name>A0AAQ4D6Q4_AMBAM</name>
<organism evidence="1 2">
    <name type="scientific">Amblyomma americanum</name>
    <name type="common">Lone star tick</name>
    <dbReference type="NCBI Taxonomy" id="6943"/>
    <lineage>
        <taxon>Eukaryota</taxon>
        <taxon>Metazoa</taxon>
        <taxon>Ecdysozoa</taxon>
        <taxon>Arthropoda</taxon>
        <taxon>Chelicerata</taxon>
        <taxon>Arachnida</taxon>
        <taxon>Acari</taxon>
        <taxon>Parasitiformes</taxon>
        <taxon>Ixodida</taxon>
        <taxon>Ixodoidea</taxon>
        <taxon>Ixodidae</taxon>
        <taxon>Amblyomminae</taxon>
        <taxon>Amblyomma</taxon>
    </lineage>
</organism>
<dbReference type="EMBL" id="JARKHS020034430">
    <property type="protein sequence ID" value="KAK8758144.1"/>
    <property type="molecule type" value="Genomic_DNA"/>
</dbReference>
<dbReference type="Proteomes" id="UP001321473">
    <property type="component" value="Unassembled WGS sequence"/>
</dbReference>
<reference evidence="1 2" key="1">
    <citation type="journal article" date="2023" name="Arcadia Sci">
        <title>De novo assembly of a long-read Amblyomma americanum tick genome.</title>
        <authorList>
            <person name="Chou S."/>
            <person name="Poskanzer K.E."/>
            <person name="Rollins M."/>
            <person name="Thuy-Boun P.S."/>
        </authorList>
    </citation>
    <scope>NUCLEOTIDE SEQUENCE [LARGE SCALE GENOMIC DNA]</scope>
    <source>
        <strain evidence="1">F_SG_1</strain>
        <tissue evidence="1">Salivary glands</tissue>
    </source>
</reference>
<sequence length="78" mass="8930">MAADLFTPQRCSGITTRSWRVRSLIGETVYCTAWCCTLRPSGKGFQMPSFVQYQKFISTCFQRNSCTSLLQEMPLKVH</sequence>
<gene>
    <name evidence="1" type="ORF">V5799_004227</name>
</gene>